<reference evidence="1 2" key="1">
    <citation type="journal article" date="2016" name="Mol. Biol. Evol.">
        <title>Genome-Wide Survey of Gut Fungi (Harpellales) Reveals the First Horizontally Transferred Ubiquitin Gene from a Mosquito Host.</title>
        <authorList>
            <person name="Wang Y."/>
            <person name="White M.M."/>
            <person name="Kvist S."/>
            <person name="Moncalvo J.M."/>
        </authorList>
    </citation>
    <scope>NUCLEOTIDE SEQUENCE [LARGE SCALE GENOMIC DNA]</scope>
    <source>
        <strain evidence="1 2">ALG-7-W6</strain>
    </source>
</reference>
<accession>A0A1R0GL23</accession>
<protein>
    <submittedName>
        <fullName evidence="1">Uncharacterized protein</fullName>
    </submittedName>
</protein>
<proteinExistence type="predicted"/>
<sequence>MAGGPPKKKLCVGFLVELAKCFCIGGPSAFELLPFTAIKFVLFSS</sequence>
<dbReference type="AlphaFoldDB" id="A0A1R0GL23"/>
<dbReference type="EMBL" id="LSSL01007789">
    <property type="protein sequence ID" value="OLY77578.1"/>
    <property type="molecule type" value="Genomic_DNA"/>
</dbReference>
<organism evidence="1 2">
    <name type="scientific">Smittium mucronatum</name>
    <dbReference type="NCBI Taxonomy" id="133383"/>
    <lineage>
        <taxon>Eukaryota</taxon>
        <taxon>Fungi</taxon>
        <taxon>Fungi incertae sedis</taxon>
        <taxon>Zoopagomycota</taxon>
        <taxon>Kickxellomycotina</taxon>
        <taxon>Harpellomycetes</taxon>
        <taxon>Harpellales</taxon>
        <taxon>Legeriomycetaceae</taxon>
        <taxon>Smittium</taxon>
    </lineage>
</organism>
<comment type="caution">
    <text evidence="1">The sequence shown here is derived from an EMBL/GenBank/DDBJ whole genome shotgun (WGS) entry which is preliminary data.</text>
</comment>
<dbReference type="Proteomes" id="UP000187455">
    <property type="component" value="Unassembled WGS sequence"/>
</dbReference>
<feature type="non-terminal residue" evidence="1">
    <location>
        <position position="45"/>
    </location>
</feature>
<name>A0A1R0GL23_9FUNG</name>
<keyword evidence="2" id="KW-1185">Reference proteome</keyword>
<gene>
    <name evidence="1" type="ORF">AYI68_g8388</name>
</gene>
<evidence type="ECO:0000313" key="2">
    <source>
        <dbReference type="Proteomes" id="UP000187455"/>
    </source>
</evidence>
<evidence type="ECO:0000313" key="1">
    <source>
        <dbReference type="EMBL" id="OLY77578.1"/>
    </source>
</evidence>